<dbReference type="InterPro" id="IPR009563">
    <property type="entry name" value="SSSCA1"/>
</dbReference>
<dbReference type="PANTHER" id="PTHR16537">
    <property type="entry name" value="SJOEGREN SYNDROME/SCLERODERMA AUTOANTIGEN 1"/>
    <property type="match status" value="1"/>
</dbReference>
<accession>V2XEA6</accession>
<evidence type="ECO:0000313" key="2">
    <source>
        <dbReference type="EMBL" id="ESK97528.1"/>
    </source>
</evidence>
<evidence type="ECO:0000313" key="3">
    <source>
        <dbReference type="Proteomes" id="UP000017559"/>
    </source>
</evidence>
<dbReference type="PANTHER" id="PTHR16537:SF1">
    <property type="entry name" value="PROTEIN ZNRD2"/>
    <property type="match status" value="1"/>
</dbReference>
<gene>
    <name evidence="2" type="ORF">Moror_17528</name>
</gene>
<dbReference type="Proteomes" id="UP000017559">
    <property type="component" value="Unassembled WGS sequence"/>
</dbReference>
<feature type="region of interest" description="Disordered" evidence="1">
    <location>
        <begin position="71"/>
        <end position="123"/>
    </location>
</feature>
<dbReference type="STRING" id="1381753.V2XEA6"/>
<sequence>MIGDVSGRIGDYMLKGWVLTDEVHSGCNIPLMRSPSGRTPVVHFCAKCHDDPECMAIVSAILSSLISSLASPAPQSDTASSTSRSSTPPTEVSAALSSPTFAPPPETPESRRRREQSDRASTEIGNRLLKGWAMLAEECPNTQCFGIPLVRPPKPDGEKDPRKECVICGGVYIAERDWAGREHLVHASIGTKEDLEDSTTTRKGPNATTTVSSSDTRPGTMPLKSSIQISDNHPTMDEHVQLRERTTKATPLPRIATQPPASTSSGLSAIDNCAQSLEKALSSLSKRLDTLTDPSAGIINPDAVSKVAEAITKTTEALSRVKELQWKAKQAQ</sequence>
<dbReference type="Pfam" id="PF06677">
    <property type="entry name" value="Auto_anti-p27"/>
    <property type="match status" value="2"/>
</dbReference>
<name>V2XEA6_MONRO</name>
<feature type="region of interest" description="Disordered" evidence="1">
    <location>
        <begin position="192"/>
        <end position="221"/>
    </location>
</feature>
<reference evidence="2 3" key="1">
    <citation type="journal article" date="2014" name="BMC Genomics">
        <title>Genome and secretome analysis of the hemibiotrophic fungal pathogen, Moniliophthora roreri, which causes frosty pod rot disease of cacao: mechanisms of the biotrophic and necrotrophic phases.</title>
        <authorList>
            <person name="Meinhardt L.W."/>
            <person name="Costa G.G.L."/>
            <person name="Thomazella D.P.T."/>
            <person name="Teixeira P.J.P.L."/>
            <person name="Carazzolle M.F."/>
            <person name="Schuster S.C."/>
            <person name="Carlson J.E."/>
            <person name="Guiltinan M.J."/>
            <person name="Mieczkowski P."/>
            <person name="Farmer A."/>
            <person name="Ramaraj T."/>
            <person name="Crozier J."/>
            <person name="Davis R.E."/>
            <person name="Shao J."/>
            <person name="Melnick R.L."/>
            <person name="Pereira G.A.G."/>
            <person name="Bailey B.A."/>
        </authorList>
    </citation>
    <scope>NUCLEOTIDE SEQUENCE [LARGE SCALE GENOMIC DNA]</scope>
    <source>
        <strain evidence="2 3">MCA 2997</strain>
    </source>
</reference>
<feature type="compositionally biased region" description="Low complexity" evidence="1">
    <location>
        <begin position="71"/>
        <end position="93"/>
    </location>
</feature>
<organism evidence="2 3">
    <name type="scientific">Moniliophthora roreri (strain MCA 2997)</name>
    <name type="common">Cocoa frosty pod rot fungus</name>
    <name type="synonym">Crinipellis roreri</name>
    <dbReference type="NCBI Taxonomy" id="1381753"/>
    <lineage>
        <taxon>Eukaryota</taxon>
        <taxon>Fungi</taxon>
        <taxon>Dikarya</taxon>
        <taxon>Basidiomycota</taxon>
        <taxon>Agaricomycotina</taxon>
        <taxon>Agaricomycetes</taxon>
        <taxon>Agaricomycetidae</taxon>
        <taxon>Agaricales</taxon>
        <taxon>Marasmiineae</taxon>
        <taxon>Marasmiaceae</taxon>
        <taxon>Moniliophthora</taxon>
    </lineage>
</organism>
<keyword evidence="3" id="KW-1185">Reference proteome</keyword>
<comment type="caution">
    <text evidence="2">The sequence shown here is derived from an EMBL/GenBank/DDBJ whole genome shotgun (WGS) entry which is preliminary data.</text>
</comment>
<dbReference type="AlphaFoldDB" id="V2XEA6"/>
<dbReference type="KEGG" id="mrr:Moror_17528"/>
<evidence type="ECO:0000256" key="1">
    <source>
        <dbReference type="SAM" id="MobiDB-lite"/>
    </source>
</evidence>
<feature type="compositionally biased region" description="Basic and acidic residues" evidence="1">
    <location>
        <begin position="108"/>
        <end position="121"/>
    </location>
</feature>
<dbReference type="OrthoDB" id="28939at2759"/>
<feature type="compositionally biased region" description="Polar residues" evidence="1">
    <location>
        <begin position="201"/>
        <end position="221"/>
    </location>
</feature>
<dbReference type="EMBL" id="AWSO01000024">
    <property type="protein sequence ID" value="ESK97528.1"/>
    <property type="molecule type" value="Genomic_DNA"/>
</dbReference>
<dbReference type="HOGENOM" id="CLU_069689_0_0_1"/>
<dbReference type="InterPro" id="IPR051888">
    <property type="entry name" value="UPF0148_domain"/>
</dbReference>
<proteinExistence type="predicted"/>
<protein>
    <submittedName>
        <fullName evidence="2">Sjogrens syndrome scleroderma autoantigen 1 family protein</fullName>
    </submittedName>
</protein>